<evidence type="ECO:0000313" key="5">
    <source>
        <dbReference type="EMBL" id="MFC7178008.1"/>
    </source>
</evidence>
<dbReference type="InterPro" id="IPR050490">
    <property type="entry name" value="Bact_solute-bd_prot1"/>
</dbReference>
<comment type="similarity">
    <text evidence="1">Belongs to the bacterial solute-binding protein 1 family.</text>
</comment>
<dbReference type="SUPFAM" id="SSF53850">
    <property type="entry name" value="Periplasmic binding protein-like II"/>
    <property type="match status" value="1"/>
</dbReference>
<dbReference type="InterPro" id="IPR006059">
    <property type="entry name" value="SBP"/>
</dbReference>
<dbReference type="PANTHER" id="PTHR43649:SF30">
    <property type="entry name" value="ABC TRANSPORTER SUBSTRATE-BINDING PROTEIN"/>
    <property type="match status" value="1"/>
</dbReference>
<reference evidence="6" key="1">
    <citation type="journal article" date="2019" name="Int. J. Syst. Evol. Microbiol.">
        <title>The Global Catalogue of Microorganisms (GCM) 10K type strain sequencing project: providing services to taxonomists for standard genome sequencing and annotation.</title>
        <authorList>
            <consortium name="The Broad Institute Genomics Platform"/>
            <consortium name="The Broad Institute Genome Sequencing Center for Infectious Disease"/>
            <person name="Wu L."/>
            <person name="Ma J."/>
        </authorList>
    </citation>
    <scope>NUCLEOTIDE SEQUENCE [LARGE SCALE GENOMIC DNA]</scope>
    <source>
        <strain evidence="6">CGMCC 1.12859</strain>
    </source>
</reference>
<evidence type="ECO:0000313" key="6">
    <source>
        <dbReference type="Proteomes" id="UP001596435"/>
    </source>
</evidence>
<evidence type="ECO:0000256" key="1">
    <source>
        <dbReference type="ARBA" id="ARBA00008520"/>
    </source>
</evidence>
<dbReference type="PROSITE" id="PS01037">
    <property type="entry name" value="SBP_BACTERIAL_1"/>
    <property type="match status" value="1"/>
</dbReference>
<dbReference type="RefSeq" id="WP_345707017.1">
    <property type="nucleotide sequence ID" value="NZ_BAABKV010000001.1"/>
</dbReference>
<dbReference type="Proteomes" id="UP001596435">
    <property type="component" value="Unassembled WGS sequence"/>
</dbReference>
<dbReference type="Pfam" id="PF01547">
    <property type="entry name" value="SBP_bac_1"/>
    <property type="match status" value="1"/>
</dbReference>
<dbReference type="PROSITE" id="PS51257">
    <property type="entry name" value="PROKAR_LIPOPROTEIN"/>
    <property type="match status" value="1"/>
</dbReference>
<evidence type="ECO:0000256" key="4">
    <source>
        <dbReference type="SAM" id="SignalP"/>
    </source>
</evidence>
<dbReference type="EMBL" id="JBHTAJ010000001">
    <property type="protein sequence ID" value="MFC7178008.1"/>
    <property type="molecule type" value="Genomic_DNA"/>
</dbReference>
<evidence type="ECO:0000256" key="2">
    <source>
        <dbReference type="ARBA" id="ARBA00022448"/>
    </source>
</evidence>
<sequence length="432" mass="46329">MNTPARPRPLRGSCRAGLAAATAAALLLTGCGALGSLDGTVTLKLVAADYGDNEENSTAHFWSDVAQRFEQANPGIKVSVDLQSWTDIDRHVADLIKAGHTPDLVQTGGFADQVAAGRLYPATDVLSIDTQANMIDAFARAGQVLGSQYGIPFVASTRVFFYNKTMFAKAGITAPPTTWDELRHDAELIKAKVPGVTPYALPLGPEEAQAESMIWAMGGGGGLADNAGNYTFDSPQNQATFAWLRTNLVQRRLTYADPAATDRKTAFNDFAAGKVAMLNGHPGLISKAAAAKVDYGTAAIPRRDASVRDATFGVADWIMAFKANGHRAEIKKFLNLLYQEQNQLEFDEQYNLLPVTQDTRQEMTSNGRHADLTEFLNALPTANFYPYGDPAWDKVSGMVKKQIGGAVKDGGDQALAALQTAASAEAARARRQ</sequence>
<protein>
    <submittedName>
        <fullName evidence="5">Extracellular solute-binding protein</fullName>
    </submittedName>
</protein>
<feature type="signal peptide" evidence="4">
    <location>
        <begin position="1"/>
        <end position="35"/>
    </location>
</feature>
<name>A0ABW2FL85_9ACTN</name>
<gene>
    <name evidence="5" type="ORF">ACFQMG_00350</name>
</gene>
<organism evidence="5 6">
    <name type="scientific">Kitasatospora paranensis</name>
    <dbReference type="NCBI Taxonomy" id="258053"/>
    <lineage>
        <taxon>Bacteria</taxon>
        <taxon>Bacillati</taxon>
        <taxon>Actinomycetota</taxon>
        <taxon>Actinomycetes</taxon>
        <taxon>Kitasatosporales</taxon>
        <taxon>Streptomycetaceae</taxon>
        <taxon>Kitasatospora</taxon>
    </lineage>
</organism>
<dbReference type="Gene3D" id="3.40.190.10">
    <property type="entry name" value="Periplasmic binding protein-like II"/>
    <property type="match status" value="1"/>
</dbReference>
<comment type="caution">
    <text evidence="5">The sequence shown here is derived from an EMBL/GenBank/DDBJ whole genome shotgun (WGS) entry which is preliminary data.</text>
</comment>
<dbReference type="InterPro" id="IPR006061">
    <property type="entry name" value="SBP_1_CS"/>
</dbReference>
<keyword evidence="3 4" id="KW-0732">Signal</keyword>
<feature type="chain" id="PRO_5045221292" evidence="4">
    <location>
        <begin position="36"/>
        <end position="432"/>
    </location>
</feature>
<evidence type="ECO:0000256" key="3">
    <source>
        <dbReference type="ARBA" id="ARBA00022729"/>
    </source>
</evidence>
<accession>A0ABW2FL85</accession>
<dbReference type="PANTHER" id="PTHR43649">
    <property type="entry name" value="ARABINOSE-BINDING PROTEIN-RELATED"/>
    <property type="match status" value="1"/>
</dbReference>
<keyword evidence="2" id="KW-0813">Transport</keyword>
<keyword evidence="6" id="KW-1185">Reference proteome</keyword>
<proteinExistence type="inferred from homology"/>